<evidence type="ECO:0000313" key="2">
    <source>
        <dbReference type="Proteomes" id="UP001620514"/>
    </source>
</evidence>
<protein>
    <submittedName>
        <fullName evidence="1">Uncharacterized protein</fullName>
    </submittedName>
</protein>
<name>A0ABW8MI76_9BURK</name>
<reference evidence="1 2" key="2">
    <citation type="submission" date="2024-11" db="EMBL/GenBank/DDBJ databases">
        <title>Using genomics to understand microbial adaptation to soil warming.</title>
        <authorList>
            <person name="Deangelis K.M. PhD."/>
        </authorList>
    </citation>
    <scope>NUCLEOTIDE SEQUENCE [LARGE SCALE GENOMIC DNA]</scope>
    <source>
        <strain evidence="1 2">GAS97</strain>
    </source>
</reference>
<reference evidence="1 2" key="1">
    <citation type="submission" date="2024-10" db="EMBL/GenBank/DDBJ databases">
        <authorList>
            <person name="Deangelis K."/>
            <person name="Huntemann M."/>
            <person name="Clum A."/>
            <person name="Wang J."/>
            <person name="Palaniappan K."/>
            <person name="Ritter S."/>
            <person name="Chen I.-M."/>
            <person name="Stamatis D."/>
            <person name="Reddy T."/>
            <person name="O'Malley R."/>
            <person name="Daum C."/>
            <person name="Ng V."/>
            <person name="Ivanova N."/>
            <person name="Kyrpides N."/>
            <person name="Woyke T."/>
        </authorList>
    </citation>
    <scope>NUCLEOTIDE SEQUENCE [LARGE SCALE GENOMIC DNA]</scope>
    <source>
        <strain evidence="1 2">GAS97</strain>
    </source>
</reference>
<accession>A0ABW8MI76</accession>
<sequence length="159" mass="17022">MEEAISRRAARRDLAIEKRQRTASLSKAGIPKPIETMAEAAARNRAARAASALLASVASSIPAQNPRFDLGEVTNGRSATPPLGNAAPFEYVKSAASQVSETIAGVFLTPAEEAECMFQYNLDMAECSAYYSMQKSSWGMCSDRASQRLARCVTGKGIL</sequence>
<proteinExistence type="predicted"/>
<dbReference type="Proteomes" id="UP001620514">
    <property type="component" value="Unassembled WGS sequence"/>
</dbReference>
<gene>
    <name evidence="1" type="ORF">ABH943_003076</name>
</gene>
<dbReference type="EMBL" id="JBIYDN010000008">
    <property type="protein sequence ID" value="MFK4443054.1"/>
    <property type="molecule type" value="Genomic_DNA"/>
</dbReference>
<keyword evidence="2" id="KW-1185">Reference proteome</keyword>
<comment type="caution">
    <text evidence="1">The sequence shown here is derived from an EMBL/GenBank/DDBJ whole genome shotgun (WGS) entry which is preliminary data.</text>
</comment>
<organism evidence="1 2">
    <name type="scientific">Caballeronia udeis</name>
    <dbReference type="NCBI Taxonomy" id="1232866"/>
    <lineage>
        <taxon>Bacteria</taxon>
        <taxon>Pseudomonadati</taxon>
        <taxon>Pseudomonadota</taxon>
        <taxon>Betaproteobacteria</taxon>
        <taxon>Burkholderiales</taxon>
        <taxon>Burkholderiaceae</taxon>
        <taxon>Caballeronia</taxon>
    </lineage>
</organism>
<evidence type="ECO:0000313" key="1">
    <source>
        <dbReference type="EMBL" id="MFK4443054.1"/>
    </source>
</evidence>